<sequence length="2533" mass="281654">MLNSETLLDSDAEDDIELDTVVAFAARHLVEEIEGQVLYQEKYHKEKIKTLTVALVICLNIDIDPPDVQKIPPFSRVEAWFDPTDANSLHALETIGKNLQCQYERWQPRARYKQCLDPTLDDVKKLCLSLRRNAKDDRILFHYNGHGVPRPTENGEIWVFNTKFTKYIPLSLYDLQRWLGAPAVYVLDCQNAGRIIQMYEVFCERRKAEAAVAEQRQMEYDGKTDQSELFQSNHQAHGAPYEGANHSDAHIQMPVPNPSHIVSMENTIMLAACGKDEDLPQNPNLPADLFTACLTTPIRMALRWHWLRHQEYFPGFLDEALLDRIPGSHSNRMSLLGEINWIFTAVTDTIAWCSFPLDIFQKLFRQDLLIASLFRNFLLAERIMKCYGCQPVSAPLLLPTYQHSMWDAWDHTLDRVIHYLPRMLKIIEGSPYVEKKLPIIRPNPDPSNGQLNHHHQSVNPVHQNNSNKIMNAASSHNQNINNRITSPIGNVPLDACVNRVGQFCIQQHQPRHPKQQQQQQQPSQGMLGGVAGERGGVQFLRQMTTLAPLCLPPSKPHHSTNMPLSNQILNDAANPTISATTNVGVTTTVTTVDPSKIPSVAPPVGYSNNQSDRQLNNCRVESHLAGTNLLRGSNDQLIVHQHQVIGGLPLDYHRGQHQRMSGQVSALASKSRTCKPVRSSVAPPPGFNNQNQPKQKQSSLSSKLEMETINLASKKSVLTLIGSDQRYHTTANNIDNHDSKADSTNMMVESHSLEQKQVLPTRELSKSKKSDPITTTNITDDDQRQHVPFTNNSKEKQADQLFEQIVDKQSITKDVLTNPQVNEVKNFTSKCSENVNTDVDVGKGCDGDNNDDGGDTEDSDDDDDDDDVDVDEDDDDEDDDDDDDDEDEDDEVKSNPVTLNAPNTTASTAFTIITCTSTNTESTITTLTTTTAANRNTTTMTHFGKPFACVINPNDNKNESKKTNNNKHIVDVVNHFLLVTTNCANNVGNQTKKQLSRSLSCPYLFSRPMKGHYYYHHYQITRQHKQLEKIDLDHVSHRRQTSVQQPFLRPSQSPIPKVNSDTNGNAINLTSLKKIVAGTNNLCGDTTNSQNKLNHPQSQQQQGQQVNMQNADLHASLKHDTSDNNVIPMNKQEEPPVLIQKQVTQHNKSMDVRTRSPVRPHKQTLPHYPHGYEKLYLLPSGSDASNPPGHYRHRVGTKLGANHLLPPQPTITITGAPFQTNSTTQYLDQRICIRLPNDASNLPLLTNNHVHHENVPNMSRFPSNYTSNMIPSSQQVISNPLLQTTEQSNQLASTTVSSGSVIGGSGPDSFFTSQMTAFKIWLQTADERRPPATQLPILLQILLSQSHRIRAMQLLSEFLDLGPWAVAHCLTVGIFPYIVRLFHSPVPEVKPHLVFIWGKIIASAQTEFGRNDSVRDFGYKYFIACLSDTENLSPLTRTITAFALAKMLEKDQSGEPDAFFQDVYLKQNFLPIVLTQLFDNTPKHQQEMHIRMRLWLILALAKLWCKNDEARWFGIRHNVPEVLLAYLNDVSPEVRAATVYALGTLIENQTTDQSKQDHADQISHEIGGQLVKITSRDASPLVRCLLVEAFRGLVKQFESQLCAIGTQYIQEIKVRQSQLQLQHQNSAKLSTFPASPCPIKRPMRHSTINLITPPGGGTVSVGINNSLHLSRQMESTIFSQGSQSFKRSTSRENNPLAVKSQSYYRGHLNLQRPSSPVLHKLSTSPGSVFFTGSGNAPSTNIYVQFWLTLVQLAQDPYPEISRLATILIHYLYAKIREKTEYQVKHNSPNIKNAVVNNSSSTPDISSHVAATIEISSCAPINPHVQSKSSGVNHVPVMNGISDRVGAKEFSSNSTTYLTSSLKTPTAIAAGATLIHSAQFPGRRHQQTDQRLRVSVTNLPNTILNKNPITPSSINTSGNCNNNDNTSDDNCNASPSSNLSDVRTQFFSWSCRWFTRPLLSTYGQLSAHHGSGNDNYIINKFKNNESLTNQPILDNELISLGTVSVDPDAVAYTDRVNRLRRQRKLSRLGRIKWERFAGEVCCPTTPVASMTRSVSTDHNTNNTSSSRISLHSNDSGGSNSTSNSSTIVTLHPSALYNCTAATTTAPSSISSDYSNSELDGISTRIKFHPYQPYLVVVNPKKGVAIHSSKNLDRLHYINLSDLSNPLFPEISSPLSSVDGCSRAGYVTDVDFVNAAEEQSLLLTATNDGYIRIWRNYTHHLGQDPEILTAWSGISDLHQTDYPIGVVVHWNQQANQLSVSGDTRTIRIWDCYSESRLRDLNTGADTSVTCLTQSGDNHLLAAGFNDGGVRVWDLRVSSSHNNDNLIFNSQADSDRIHKVMFSPLNRLYAIGAMGGVGVWQLSSSAGSNNSTMTTSTTTNTPTATCVRGNHGRNRCISTAVTSSPHFTNSMGIHSDSYNSGNSNATTSRRFRRLPCPPRLSLPANSFVNCADLLVDLSSPHAHLAVAGYRGQSSISLHRIQDGSLHSSIKHYGHLSREQFATPTCCTFHPIELLIAAGLDDGSLLLLNAQHGPSNK</sequence>
<protein>
    <recommendedName>
        <fullName evidence="6">Raptor N-terminal CASPase-like domain-containing protein</fullName>
    </recommendedName>
</protein>
<name>A0AA85IQR1_TRIRE</name>
<organism evidence="7 8">
    <name type="scientific">Trichobilharzia regenti</name>
    <name type="common">Nasal bird schistosome</name>
    <dbReference type="NCBI Taxonomy" id="157069"/>
    <lineage>
        <taxon>Eukaryota</taxon>
        <taxon>Metazoa</taxon>
        <taxon>Spiralia</taxon>
        <taxon>Lophotrochozoa</taxon>
        <taxon>Platyhelminthes</taxon>
        <taxon>Trematoda</taxon>
        <taxon>Digenea</taxon>
        <taxon>Strigeidida</taxon>
        <taxon>Schistosomatoidea</taxon>
        <taxon>Schistosomatidae</taxon>
        <taxon>Trichobilharzia</taxon>
    </lineage>
</organism>
<feature type="region of interest" description="Disordered" evidence="5">
    <location>
        <begin position="1086"/>
        <end position="1105"/>
    </location>
</feature>
<evidence type="ECO:0000313" key="7">
    <source>
        <dbReference type="Proteomes" id="UP000050795"/>
    </source>
</evidence>
<feature type="region of interest" description="Disordered" evidence="5">
    <location>
        <begin position="670"/>
        <end position="702"/>
    </location>
</feature>
<dbReference type="Proteomes" id="UP000050795">
    <property type="component" value="Unassembled WGS sequence"/>
</dbReference>
<dbReference type="InterPro" id="IPR011989">
    <property type="entry name" value="ARM-like"/>
</dbReference>
<dbReference type="GO" id="GO:0030307">
    <property type="term" value="P:positive regulation of cell growth"/>
    <property type="evidence" value="ECO:0007669"/>
    <property type="project" value="TreeGrafter"/>
</dbReference>
<dbReference type="PROSITE" id="PS50294">
    <property type="entry name" value="WD_REPEATS_REGION"/>
    <property type="match status" value="1"/>
</dbReference>
<feature type="region of interest" description="Disordered" evidence="5">
    <location>
        <begin position="751"/>
        <end position="796"/>
    </location>
</feature>
<dbReference type="PANTHER" id="PTHR12848">
    <property type="entry name" value="REGULATORY-ASSOCIATED PROTEIN OF MTOR"/>
    <property type="match status" value="1"/>
</dbReference>
<dbReference type="GO" id="GO:0031931">
    <property type="term" value="C:TORC1 complex"/>
    <property type="evidence" value="ECO:0007669"/>
    <property type="project" value="InterPro"/>
</dbReference>
<feature type="region of interest" description="Disordered" evidence="5">
    <location>
        <begin position="507"/>
        <end position="531"/>
    </location>
</feature>
<keyword evidence="7" id="KW-1185">Reference proteome</keyword>
<dbReference type="GO" id="GO:0005737">
    <property type="term" value="C:cytoplasm"/>
    <property type="evidence" value="ECO:0007669"/>
    <property type="project" value="TreeGrafter"/>
</dbReference>
<dbReference type="Gene3D" id="1.25.10.10">
    <property type="entry name" value="Leucine-rich Repeat Variant"/>
    <property type="match status" value="1"/>
</dbReference>
<dbReference type="Pfam" id="PF14538">
    <property type="entry name" value="Raptor_N"/>
    <property type="match status" value="1"/>
</dbReference>
<dbReference type="InterPro" id="IPR029347">
    <property type="entry name" value="Raptor_N"/>
</dbReference>
<proteinExistence type="inferred from homology"/>
<accession>A0AA85IQR1</accession>
<feature type="region of interest" description="Disordered" evidence="5">
    <location>
        <begin position="1041"/>
        <end position="1062"/>
    </location>
</feature>
<dbReference type="InterPro" id="IPR016024">
    <property type="entry name" value="ARM-type_fold"/>
</dbReference>
<evidence type="ECO:0000256" key="3">
    <source>
        <dbReference type="ARBA" id="ARBA00022737"/>
    </source>
</evidence>
<dbReference type="SUPFAM" id="SSF48371">
    <property type="entry name" value="ARM repeat"/>
    <property type="match status" value="1"/>
</dbReference>
<dbReference type="GO" id="GO:0009267">
    <property type="term" value="P:cellular response to starvation"/>
    <property type="evidence" value="ECO:0007669"/>
    <property type="project" value="TreeGrafter"/>
</dbReference>
<feature type="repeat" description="WD" evidence="4">
    <location>
        <begin position="2181"/>
        <end position="2212"/>
    </location>
</feature>
<evidence type="ECO:0000256" key="1">
    <source>
        <dbReference type="ARBA" id="ARBA00009257"/>
    </source>
</evidence>
<evidence type="ECO:0000256" key="2">
    <source>
        <dbReference type="ARBA" id="ARBA00022574"/>
    </source>
</evidence>
<feature type="compositionally biased region" description="Polar residues" evidence="5">
    <location>
        <begin position="1086"/>
        <end position="1096"/>
    </location>
</feature>
<dbReference type="Pfam" id="PF00400">
    <property type="entry name" value="WD40"/>
    <property type="match status" value="1"/>
</dbReference>
<feature type="compositionally biased region" description="Low complexity" evidence="5">
    <location>
        <begin position="687"/>
        <end position="702"/>
    </location>
</feature>
<dbReference type="GO" id="GO:0030674">
    <property type="term" value="F:protein-macromolecule adaptor activity"/>
    <property type="evidence" value="ECO:0007669"/>
    <property type="project" value="TreeGrafter"/>
</dbReference>
<dbReference type="WBParaSite" id="TREG1_113470.1">
    <property type="protein sequence ID" value="TREG1_113470.1"/>
    <property type="gene ID" value="TREG1_113470"/>
</dbReference>
<keyword evidence="2 4" id="KW-0853">WD repeat</keyword>
<dbReference type="Gene3D" id="2.130.10.10">
    <property type="entry name" value="YVTN repeat-like/Quinoprotein amine dehydrogenase"/>
    <property type="match status" value="1"/>
</dbReference>
<dbReference type="PANTHER" id="PTHR12848:SF16">
    <property type="entry name" value="REGULATORY-ASSOCIATED PROTEIN OF MTOR"/>
    <property type="match status" value="1"/>
</dbReference>
<feature type="repeat" description="WD" evidence="4">
    <location>
        <begin position="2279"/>
        <end position="2320"/>
    </location>
</feature>
<feature type="region of interest" description="Disordered" evidence="5">
    <location>
        <begin position="835"/>
        <end position="902"/>
    </location>
</feature>
<feature type="compositionally biased region" description="Low complexity" evidence="5">
    <location>
        <begin position="2052"/>
        <end position="2084"/>
    </location>
</feature>
<dbReference type="InterPro" id="IPR015943">
    <property type="entry name" value="WD40/YVTN_repeat-like_dom_sf"/>
</dbReference>
<feature type="region of interest" description="Disordered" evidence="5">
    <location>
        <begin position="1145"/>
        <end position="1168"/>
    </location>
</feature>
<evidence type="ECO:0000313" key="8">
    <source>
        <dbReference type="WBParaSite" id="TREG1_113470.1"/>
    </source>
</evidence>
<comment type="similarity">
    <text evidence="1">Belongs to the WD repeat RAPTOR family.</text>
</comment>
<dbReference type="InterPro" id="IPR019775">
    <property type="entry name" value="WD40_repeat_CS"/>
</dbReference>
<dbReference type="InterPro" id="IPR001680">
    <property type="entry name" value="WD40_rpt"/>
</dbReference>
<dbReference type="GO" id="GO:0010506">
    <property type="term" value="P:regulation of autophagy"/>
    <property type="evidence" value="ECO:0007669"/>
    <property type="project" value="TreeGrafter"/>
</dbReference>
<dbReference type="GO" id="GO:0071230">
    <property type="term" value="P:cellular response to amino acid stimulus"/>
    <property type="evidence" value="ECO:0007669"/>
    <property type="project" value="TreeGrafter"/>
</dbReference>
<dbReference type="SMART" id="SM01302">
    <property type="entry name" value="Raptor_N"/>
    <property type="match status" value="1"/>
</dbReference>
<keyword evidence="3" id="KW-0677">Repeat</keyword>
<evidence type="ECO:0000259" key="6">
    <source>
        <dbReference type="SMART" id="SM01302"/>
    </source>
</evidence>
<dbReference type="InterPro" id="IPR004083">
    <property type="entry name" value="Raptor"/>
</dbReference>
<dbReference type="PROSITE" id="PS00678">
    <property type="entry name" value="WD_REPEATS_1"/>
    <property type="match status" value="1"/>
</dbReference>
<dbReference type="SMART" id="SM00320">
    <property type="entry name" value="WD40"/>
    <property type="match status" value="5"/>
</dbReference>
<reference evidence="7" key="1">
    <citation type="submission" date="2022-06" db="EMBL/GenBank/DDBJ databases">
        <authorList>
            <person name="Berger JAMES D."/>
            <person name="Berger JAMES D."/>
        </authorList>
    </citation>
    <scope>NUCLEOTIDE SEQUENCE [LARGE SCALE GENOMIC DNA]</scope>
</reference>
<reference evidence="8" key="2">
    <citation type="submission" date="2023-11" db="UniProtKB">
        <authorList>
            <consortium name="WormBaseParasite"/>
        </authorList>
    </citation>
    <scope>IDENTIFICATION</scope>
</reference>
<evidence type="ECO:0000256" key="5">
    <source>
        <dbReference type="SAM" id="MobiDB-lite"/>
    </source>
</evidence>
<dbReference type="Pfam" id="PF02985">
    <property type="entry name" value="HEAT"/>
    <property type="match status" value="1"/>
</dbReference>
<dbReference type="InterPro" id="IPR000357">
    <property type="entry name" value="HEAT"/>
</dbReference>
<evidence type="ECO:0000256" key="4">
    <source>
        <dbReference type="PROSITE-ProRule" id="PRU00221"/>
    </source>
</evidence>
<dbReference type="PRINTS" id="PR01547">
    <property type="entry name" value="YEAST176DUF"/>
</dbReference>
<feature type="region of interest" description="Disordered" evidence="5">
    <location>
        <begin position="2049"/>
        <end position="2084"/>
    </location>
</feature>
<dbReference type="GO" id="GO:0031929">
    <property type="term" value="P:TOR signaling"/>
    <property type="evidence" value="ECO:0007669"/>
    <property type="project" value="InterPro"/>
</dbReference>
<feature type="compositionally biased region" description="Acidic residues" evidence="5">
    <location>
        <begin position="848"/>
        <end position="891"/>
    </location>
</feature>
<dbReference type="InterPro" id="IPR036322">
    <property type="entry name" value="WD40_repeat_dom_sf"/>
</dbReference>
<dbReference type="SUPFAM" id="SSF50978">
    <property type="entry name" value="WD40 repeat-like"/>
    <property type="match status" value="1"/>
</dbReference>
<feature type="domain" description="Raptor N-terminal CASPase-like" evidence="6">
    <location>
        <begin position="47"/>
        <end position="200"/>
    </location>
</feature>
<dbReference type="PROSITE" id="PS50082">
    <property type="entry name" value="WD_REPEATS_2"/>
    <property type="match status" value="2"/>
</dbReference>
<feature type="compositionally biased region" description="Low complexity" evidence="5">
    <location>
        <begin position="515"/>
        <end position="524"/>
    </location>
</feature>